<proteinExistence type="predicted"/>
<dbReference type="AlphaFoldDB" id="B7QK36"/>
<dbReference type="Proteomes" id="UP000001555">
    <property type="component" value="Unassembled WGS sequence"/>
</dbReference>
<dbReference type="EMBL" id="ABJB010515350">
    <property type="status" value="NOT_ANNOTATED_CDS"/>
    <property type="molecule type" value="Genomic_DNA"/>
</dbReference>
<name>B7QK36_IXOSC</name>
<dbReference type="EMBL" id="DS956654">
    <property type="protein sequence ID" value="EEC19208.1"/>
    <property type="molecule type" value="Genomic_DNA"/>
</dbReference>
<evidence type="ECO:0000313" key="4">
    <source>
        <dbReference type="Proteomes" id="UP000001555"/>
    </source>
</evidence>
<evidence type="ECO:0000313" key="3">
    <source>
        <dbReference type="EnsemblMetazoa" id="ISCW023386-PA"/>
    </source>
</evidence>
<accession>B7QK36</accession>
<dbReference type="VEuPathDB" id="VectorBase:ISCW023386"/>
<protein>
    <submittedName>
        <fullName evidence="2 3">Uncharacterized protein</fullName>
    </submittedName>
</protein>
<organism>
    <name type="scientific">Ixodes scapularis</name>
    <name type="common">Black-legged tick</name>
    <name type="synonym">Deer tick</name>
    <dbReference type="NCBI Taxonomy" id="6945"/>
    <lineage>
        <taxon>Eukaryota</taxon>
        <taxon>Metazoa</taxon>
        <taxon>Ecdysozoa</taxon>
        <taxon>Arthropoda</taxon>
        <taxon>Chelicerata</taxon>
        <taxon>Arachnida</taxon>
        <taxon>Acari</taxon>
        <taxon>Parasitiformes</taxon>
        <taxon>Ixodida</taxon>
        <taxon>Ixodoidea</taxon>
        <taxon>Ixodidae</taxon>
        <taxon>Ixodinae</taxon>
        <taxon>Ixodes</taxon>
    </lineage>
</organism>
<dbReference type="InParanoid" id="B7QK36"/>
<keyword evidence="4" id="KW-1185">Reference proteome</keyword>
<dbReference type="HOGENOM" id="CLU_1210971_0_0_1"/>
<dbReference type="EMBL" id="ABJB010441309">
    <property type="status" value="NOT_ANNOTATED_CDS"/>
    <property type="molecule type" value="Genomic_DNA"/>
</dbReference>
<dbReference type="VEuPathDB" id="VectorBase:ISCI023386"/>
<evidence type="ECO:0000313" key="2">
    <source>
        <dbReference type="EMBL" id="EEC19208.1"/>
    </source>
</evidence>
<evidence type="ECO:0000256" key="1">
    <source>
        <dbReference type="SAM" id="MobiDB-lite"/>
    </source>
</evidence>
<feature type="region of interest" description="Disordered" evidence="1">
    <location>
        <begin position="101"/>
        <end position="144"/>
    </location>
</feature>
<reference evidence="3" key="2">
    <citation type="submission" date="2020-05" db="UniProtKB">
        <authorList>
            <consortium name="EnsemblMetazoa"/>
        </authorList>
    </citation>
    <scope>IDENTIFICATION</scope>
    <source>
        <strain evidence="3">wikel</strain>
    </source>
</reference>
<reference evidence="2 4" key="1">
    <citation type="submission" date="2008-03" db="EMBL/GenBank/DDBJ databases">
        <title>Annotation of Ixodes scapularis.</title>
        <authorList>
            <consortium name="Ixodes scapularis Genome Project Consortium"/>
            <person name="Caler E."/>
            <person name="Hannick L.I."/>
            <person name="Bidwell S."/>
            <person name="Joardar V."/>
            <person name="Thiagarajan M."/>
            <person name="Amedeo P."/>
            <person name="Galinsky K.J."/>
            <person name="Schobel S."/>
            <person name="Inman J."/>
            <person name="Hostetler J."/>
            <person name="Miller J."/>
            <person name="Hammond M."/>
            <person name="Megy K."/>
            <person name="Lawson D."/>
            <person name="Kodira C."/>
            <person name="Sutton G."/>
            <person name="Meyer J."/>
            <person name="Hill C.A."/>
            <person name="Birren B."/>
            <person name="Nene V."/>
            <person name="Collins F."/>
            <person name="Alarcon-Chaidez F."/>
            <person name="Wikel S."/>
            <person name="Strausberg R."/>
        </authorList>
    </citation>
    <scope>NUCLEOTIDE SEQUENCE [LARGE SCALE GENOMIC DNA]</scope>
    <source>
        <strain evidence="4">Wikel</strain>
        <strain evidence="2">Wikel colony</strain>
    </source>
</reference>
<dbReference type="EMBL" id="ABJB011035098">
    <property type="status" value="NOT_ANNOTATED_CDS"/>
    <property type="molecule type" value="Genomic_DNA"/>
</dbReference>
<gene>
    <name evidence="2" type="ORF">IscW_ISCW023386</name>
</gene>
<dbReference type="PaxDb" id="6945-B7QK36"/>
<sequence>MATWARVARHGPVPPLLLPPLAPAASSPPRLACRHPRDQVDLVRKRSGQSRRKAWSVPVLKTGCVEPGECKFRTTANEEALVGTTSRSSVTLPQWRESFLRGDSPTRAADGDRPSVPNGHRRRRLQPACVPERPIRPTTRGTPHQRWAACRLREAARLRPSGPGRALRGRIAATCEPVEHESGPGRRCSVVAAQRLQKDPALACTMLSVPPLGDSVERSTGPGFRLIRF</sequence>
<dbReference type="EnsemblMetazoa" id="ISCW023386-RA">
    <property type="protein sequence ID" value="ISCW023386-PA"/>
    <property type="gene ID" value="ISCW023386"/>
</dbReference>